<evidence type="ECO:0000313" key="3">
    <source>
        <dbReference type="Proteomes" id="UP000014212"/>
    </source>
</evidence>
<feature type="transmembrane region" description="Helical" evidence="1">
    <location>
        <begin position="196"/>
        <end position="220"/>
    </location>
</feature>
<gene>
    <name evidence="2" type="ORF">C801_04036</name>
</gene>
<feature type="transmembrane region" description="Helical" evidence="1">
    <location>
        <begin position="232"/>
        <end position="249"/>
    </location>
</feature>
<dbReference type="HOGENOM" id="CLU_095983_0_0_10"/>
<proteinExistence type="predicted"/>
<sequence length="259" mass="29640">MDLEVIDNVTKAYEAVKFNGVSKSLIALCTFIAVLIVINKFVTAYKTACTEGDGQINAKKFFDLFYVYIYTLAIIMAAPFAFTVIEKGLGELQNEMIAYYQRDIDLSIDEAIVTFTKDYIEDVQRQNNWVGKQIDEVIVLPLVIFVYTILLYATKYVFFFFAAARYLYLILLEIVTPMAVVLYMDEKTRAHTHTYLKNLFICYMMIPAFLIANAFGSLISDGIMGMLGQNKYSILGLLFAFIFKLYLFAKGTKYSRELI</sequence>
<evidence type="ECO:0000313" key="2">
    <source>
        <dbReference type="EMBL" id="EOS05105.1"/>
    </source>
</evidence>
<comment type="caution">
    <text evidence="2">The sequence shown here is derived from an EMBL/GenBank/DDBJ whole genome shotgun (WGS) entry which is preliminary data.</text>
</comment>
<evidence type="ECO:0000256" key="1">
    <source>
        <dbReference type="SAM" id="Phobius"/>
    </source>
</evidence>
<dbReference type="PATRIC" id="fig|1235787.3.peg.4101"/>
<dbReference type="RefSeq" id="WP_016274464.1">
    <property type="nucleotide sequence ID" value="NZ_KE159491.1"/>
</dbReference>
<dbReference type="AlphaFoldDB" id="R9HVC3"/>
<feature type="transmembrane region" description="Helical" evidence="1">
    <location>
        <begin position="137"/>
        <end position="160"/>
    </location>
</feature>
<feature type="transmembrane region" description="Helical" evidence="1">
    <location>
        <begin position="25"/>
        <end position="45"/>
    </location>
</feature>
<organism evidence="2 3">
    <name type="scientific">Bacteroides uniformis dnLKV2</name>
    <dbReference type="NCBI Taxonomy" id="1235787"/>
    <lineage>
        <taxon>Bacteria</taxon>
        <taxon>Pseudomonadati</taxon>
        <taxon>Bacteroidota</taxon>
        <taxon>Bacteroidia</taxon>
        <taxon>Bacteroidales</taxon>
        <taxon>Bacteroidaceae</taxon>
        <taxon>Bacteroides</taxon>
    </lineage>
</organism>
<feature type="transmembrane region" description="Helical" evidence="1">
    <location>
        <begin position="166"/>
        <end position="184"/>
    </location>
</feature>
<keyword evidence="1" id="KW-0812">Transmembrane</keyword>
<accession>R9HVC3</accession>
<reference evidence="2 3" key="1">
    <citation type="submission" date="2013-04" db="EMBL/GenBank/DDBJ databases">
        <title>The Genome Sequence of Bacteroides uniformis dnLKV2.</title>
        <authorList>
            <consortium name="The Broad Institute Genomics Platform"/>
            <consortium name="The Broad Institute Genome Sequencing Center for Infectious Disease"/>
            <person name="Earl A."/>
            <person name="Xavier R."/>
            <person name="Kuhn K."/>
            <person name="Stappenbeck T."/>
            <person name="Walker B."/>
            <person name="Young S."/>
            <person name="Zeng Q."/>
            <person name="Gargeya S."/>
            <person name="Fitzgerald M."/>
            <person name="Haas B."/>
            <person name="Abouelleil A."/>
            <person name="Allen A.W."/>
            <person name="Alvarado L."/>
            <person name="Arachchi H.M."/>
            <person name="Berlin A.M."/>
            <person name="Chapman S.B."/>
            <person name="Gainer-Dewar J."/>
            <person name="Goldberg J."/>
            <person name="Griggs A."/>
            <person name="Gujja S."/>
            <person name="Hansen M."/>
            <person name="Howarth C."/>
            <person name="Imamovic A."/>
            <person name="Ireland A."/>
            <person name="Larimer J."/>
            <person name="McCowan C."/>
            <person name="Murphy C."/>
            <person name="Pearson M."/>
            <person name="Poon T.W."/>
            <person name="Priest M."/>
            <person name="Roberts A."/>
            <person name="Saif S."/>
            <person name="Shea T."/>
            <person name="Sisk P."/>
            <person name="Sykes S."/>
            <person name="Wortman J."/>
            <person name="Nusbaum C."/>
            <person name="Birren B."/>
        </authorList>
    </citation>
    <scope>NUCLEOTIDE SEQUENCE [LARGE SCALE GENOMIC DNA]</scope>
    <source>
        <strain evidence="3">dnLKV2</strain>
    </source>
</reference>
<feature type="transmembrane region" description="Helical" evidence="1">
    <location>
        <begin position="65"/>
        <end position="85"/>
    </location>
</feature>
<dbReference type="Proteomes" id="UP000014212">
    <property type="component" value="Unassembled WGS sequence"/>
</dbReference>
<name>R9HVC3_BACUN</name>
<protein>
    <submittedName>
        <fullName evidence="2">Uncharacterized protein</fullName>
    </submittedName>
</protein>
<dbReference type="EMBL" id="ASSO01000014">
    <property type="protein sequence ID" value="EOS05105.1"/>
    <property type="molecule type" value="Genomic_DNA"/>
</dbReference>
<keyword evidence="1" id="KW-1133">Transmembrane helix</keyword>
<keyword evidence="1" id="KW-0472">Membrane</keyword>